<evidence type="ECO:0008006" key="3">
    <source>
        <dbReference type="Google" id="ProtNLM"/>
    </source>
</evidence>
<dbReference type="RefSeq" id="WP_255333572.1">
    <property type="nucleotide sequence ID" value="NZ_VOTZ01000047.1"/>
</dbReference>
<dbReference type="Proteomes" id="UP001524383">
    <property type="component" value="Unassembled WGS sequence"/>
</dbReference>
<keyword evidence="2" id="KW-1185">Reference proteome</keyword>
<proteinExistence type="predicted"/>
<dbReference type="EMBL" id="VOTZ01000047">
    <property type="protein sequence ID" value="MCQ1539596.1"/>
    <property type="molecule type" value="Genomic_DNA"/>
</dbReference>
<dbReference type="AlphaFoldDB" id="A0ABD4TLF9"/>
<evidence type="ECO:0000313" key="2">
    <source>
        <dbReference type="Proteomes" id="UP001524383"/>
    </source>
</evidence>
<evidence type="ECO:0000313" key="1">
    <source>
        <dbReference type="EMBL" id="MCQ1539596.1"/>
    </source>
</evidence>
<comment type="caution">
    <text evidence="1">The sequence shown here is derived from an EMBL/GenBank/DDBJ whole genome shotgun (WGS) entry which is preliminary data.</text>
</comment>
<gene>
    <name evidence="1" type="ORF">FTO68_11515</name>
</gene>
<name>A0ABD4TLF9_9EURY</name>
<protein>
    <recommendedName>
        <fullName evidence="3">LexA repressor DNA-binding domain-containing protein</fullName>
    </recommendedName>
</protein>
<sequence>MQQSRLDEQILSFIEERGGKVPLQSIAATFRSHGRYTYHRMQILDAKGYVSRDEDEDGKIIIRLVR</sequence>
<reference evidence="1 2" key="1">
    <citation type="submission" date="2019-08" db="EMBL/GenBank/DDBJ databases">
        <authorList>
            <person name="Chen S.-C."/>
            <person name="Lai M.-C."/>
            <person name="You Y.-T."/>
        </authorList>
    </citation>
    <scope>NUCLEOTIDE SEQUENCE [LARGE SCALE GENOMIC DNA]</scope>
    <source>
        <strain evidence="1 2">P2F9704a</strain>
    </source>
</reference>
<organism evidence="1 2">
    <name type="scientific">Methanocalculus taiwanensis</name>
    <dbReference type="NCBI Taxonomy" id="106207"/>
    <lineage>
        <taxon>Archaea</taxon>
        <taxon>Methanobacteriati</taxon>
        <taxon>Methanobacteriota</taxon>
        <taxon>Stenosarchaea group</taxon>
        <taxon>Methanomicrobia</taxon>
        <taxon>Methanomicrobiales</taxon>
        <taxon>Methanocalculaceae</taxon>
        <taxon>Methanocalculus</taxon>
    </lineage>
</organism>
<accession>A0ABD4TLF9</accession>